<dbReference type="PANTHER" id="PTHR15462:SF8">
    <property type="entry name" value="SERINE PROTEASE"/>
    <property type="match status" value="1"/>
</dbReference>
<dbReference type="EMBL" id="FWXD01000045">
    <property type="protein sequence ID" value="SMC29794.1"/>
    <property type="molecule type" value="Genomic_DNA"/>
</dbReference>
<dbReference type="Gene3D" id="2.40.10.10">
    <property type="entry name" value="Trypsin-like serine proteases"/>
    <property type="match status" value="2"/>
</dbReference>
<dbReference type="Proteomes" id="UP000192761">
    <property type="component" value="Unassembled WGS sequence"/>
</dbReference>
<dbReference type="PRINTS" id="PR00839">
    <property type="entry name" value="V8PROTEASE"/>
</dbReference>
<feature type="signal peptide" evidence="6">
    <location>
        <begin position="1"/>
        <end position="19"/>
    </location>
</feature>
<dbReference type="EC" id="3.4.21.-" evidence="6"/>
<dbReference type="GO" id="GO:0004252">
    <property type="term" value="F:serine-type endopeptidase activity"/>
    <property type="evidence" value="ECO:0007669"/>
    <property type="project" value="InterPro"/>
</dbReference>
<organism evidence="8 9">
    <name type="scientific">Andreprevotia lacus DSM 23236</name>
    <dbReference type="NCBI Taxonomy" id="1121001"/>
    <lineage>
        <taxon>Bacteria</taxon>
        <taxon>Pseudomonadati</taxon>
        <taxon>Pseudomonadota</taxon>
        <taxon>Betaproteobacteria</taxon>
        <taxon>Neisseriales</taxon>
        <taxon>Chitinibacteraceae</taxon>
        <taxon>Andreprevotia</taxon>
    </lineage>
</organism>
<keyword evidence="9" id="KW-1185">Reference proteome</keyword>
<dbReference type="SUPFAM" id="SSF50494">
    <property type="entry name" value="Trypsin-like serine proteases"/>
    <property type="match status" value="1"/>
</dbReference>
<keyword evidence="3 6" id="KW-0732">Signal</keyword>
<dbReference type="InterPro" id="IPR050966">
    <property type="entry name" value="Glutamyl_endopeptidase"/>
</dbReference>
<feature type="domain" description="Peptidase S1" evidence="7">
    <location>
        <begin position="52"/>
        <end position="220"/>
    </location>
</feature>
<protein>
    <recommendedName>
        <fullName evidence="6">Serine protease</fullName>
        <ecNumber evidence="6">3.4.21.-</ecNumber>
    </recommendedName>
</protein>
<dbReference type="InterPro" id="IPR018114">
    <property type="entry name" value="TRYPSIN_HIS"/>
</dbReference>
<dbReference type="InterPro" id="IPR008256">
    <property type="entry name" value="Peptidase_S1B"/>
</dbReference>
<evidence type="ECO:0000256" key="3">
    <source>
        <dbReference type="ARBA" id="ARBA00022729"/>
    </source>
</evidence>
<dbReference type="GO" id="GO:0006508">
    <property type="term" value="P:proteolysis"/>
    <property type="evidence" value="ECO:0007669"/>
    <property type="project" value="UniProtKB-KW"/>
</dbReference>
<accession>A0A1W1Y0Y9</accession>
<evidence type="ECO:0000256" key="6">
    <source>
        <dbReference type="RuleBase" id="RU004296"/>
    </source>
</evidence>
<sequence>MKRHLAVLLLALASVAAHADETPAQRNILFFGHDDRQFVPPPYPAPFAPVGQLTTKAGNLCTATLIAPDLAITAAHCFLMEPGHRDDGAWFKTGVHKDQYSARYQVLGQVFHPKFQKGTFFKNGDLYILPEASPYDMAWIKLKLVDGTAPAPMKLFSGDRKALEAAIAQAGNQVTQAGYAGDHDDVLTTHRGCALSKLRRDNTILHRCDTLSGDSGSPIWLDTPTGPQLIATQSSAPDWFKRKKIDNIGVTVLQAPPRP</sequence>
<dbReference type="InterPro" id="IPR043504">
    <property type="entry name" value="Peptidase_S1_PA_chymotrypsin"/>
</dbReference>
<evidence type="ECO:0000256" key="2">
    <source>
        <dbReference type="ARBA" id="ARBA00022670"/>
    </source>
</evidence>
<dbReference type="AlphaFoldDB" id="A0A1W1Y0Y9"/>
<name>A0A1W1Y0Y9_9NEIS</name>
<evidence type="ECO:0000256" key="4">
    <source>
        <dbReference type="ARBA" id="ARBA00022801"/>
    </source>
</evidence>
<dbReference type="OrthoDB" id="267336at2"/>
<evidence type="ECO:0000313" key="8">
    <source>
        <dbReference type="EMBL" id="SMC29794.1"/>
    </source>
</evidence>
<dbReference type="Pfam" id="PF00089">
    <property type="entry name" value="Trypsin"/>
    <property type="match status" value="1"/>
</dbReference>
<keyword evidence="2 6" id="KW-0645">Protease</keyword>
<keyword evidence="4 6" id="KW-0378">Hydrolase</keyword>
<dbReference type="PANTHER" id="PTHR15462">
    <property type="entry name" value="SERINE PROTEASE"/>
    <property type="match status" value="1"/>
</dbReference>
<reference evidence="8 9" key="1">
    <citation type="submission" date="2017-04" db="EMBL/GenBank/DDBJ databases">
        <authorList>
            <person name="Afonso C.L."/>
            <person name="Miller P.J."/>
            <person name="Scott M.A."/>
            <person name="Spackman E."/>
            <person name="Goraichik I."/>
            <person name="Dimitrov K.M."/>
            <person name="Suarez D.L."/>
            <person name="Swayne D.E."/>
        </authorList>
    </citation>
    <scope>NUCLEOTIDE SEQUENCE [LARGE SCALE GENOMIC DNA]</scope>
    <source>
        <strain evidence="8 9">DSM 23236</strain>
    </source>
</reference>
<evidence type="ECO:0000313" key="9">
    <source>
        <dbReference type="Proteomes" id="UP000192761"/>
    </source>
</evidence>
<dbReference type="PROSITE" id="PS00134">
    <property type="entry name" value="TRYPSIN_HIS"/>
    <property type="match status" value="1"/>
</dbReference>
<dbReference type="InterPro" id="IPR009003">
    <property type="entry name" value="Peptidase_S1_PA"/>
</dbReference>
<dbReference type="STRING" id="1121001.SAMN02745857_04135"/>
<feature type="chain" id="PRO_5011833622" description="Serine protease" evidence="6">
    <location>
        <begin position="20"/>
        <end position="259"/>
    </location>
</feature>
<keyword evidence="5 6" id="KW-0720">Serine protease</keyword>
<dbReference type="InterPro" id="IPR001254">
    <property type="entry name" value="Trypsin_dom"/>
</dbReference>
<evidence type="ECO:0000256" key="1">
    <source>
        <dbReference type="ARBA" id="ARBA00008764"/>
    </source>
</evidence>
<gene>
    <name evidence="8" type="ORF">SAMN02745857_04135</name>
</gene>
<dbReference type="RefSeq" id="WP_084093045.1">
    <property type="nucleotide sequence ID" value="NZ_FWXD01000045.1"/>
</dbReference>
<proteinExistence type="inferred from homology"/>
<comment type="similarity">
    <text evidence="1 6">Belongs to the peptidase S1B family.</text>
</comment>
<evidence type="ECO:0000256" key="5">
    <source>
        <dbReference type="ARBA" id="ARBA00022825"/>
    </source>
</evidence>
<evidence type="ECO:0000259" key="7">
    <source>
        <dbReference type="Pfam" id="PF00089"/>
    </source>
</evidence>